<evidence type="ECO:0008006" key="4">
    <source>
        <dbReference type="Google" id="ProtNLM"/>
    </source>
</evidence>
<sequence>MSPSLRNNSGNQPSIHPDPPELTDSTPSPPQTFSTQVNPILESINRLFEISSFTIHRKHREEDFTRTITVNHGRASIVLRRRLHQSKPNQKRKTKTKEQTKP</sequence>
<feature type="region of interest" description="Disordered" evidence="1">
    <location>
        <begin position="1"/>
        <end position="35"/>
    </location>
</feature>
<name>A0ABQ8CZF0_BRANA</name>
<proteinExistence type="predicted"/>
<dbReference type="EMBL" id="JAGKQM010000006">
    <property type="protein sequence ID" value="KAH0922472.1"/>
    <property type="molecule type" value="Genomic_DNA"/>
</dbReference>
<evidence type="ECO:0000313" key="3">
    <source>
        <dbReference type="Proteomes" id="UP000824890"/>
    </source>
</evidence>
<organism evidence="2 3">
    <name type="scientific">Brassica napus</name>
    <name type="common">Rape</name>
    <dbReference type="NCBI Taxonomy" id="3708"/>
    <lineage>
        <taxon>Eukaryota</taxon>
        <taxon>Viridiplantae</taxon>
        <taxon>Streptophyta</taxon>
        <taxon>Embryophyta</taxon>
        <taxon>Tracheophyta</taxon>
        <taxon>Spermatophyta</taxon>
        <taxon>Magnoliopsida</taxon>
        <taxon>eudicotyledons</taxon>
        <taxon>Gunneridae</taxon>
        <taxon>Pentapetalae</taxon>
        <taxon>rosids</taxon>
        <taxon>malvids</taxon>
        <taxon>Brassicales</taxon>
        <taxon>Brassicaceae</taxon>
        <taxon>Brassiceae</taxon>
        <taxon>Brassica</taxon>
    </lineage>
</organism>
<dbReference type="Proteomes" id="UP000824890">
    <property type="component" value="Unassembled WGS sequence"/>
</dbReference>
<feature type="compositionally biased region" description="Polar residues" evidence="1">
    <location>
        <begin position="23"/>
        <end position="35"/>
    </location>
</feature>
<feature type="region of interest" description="Disordered" evidence="1">
    <location>
        <begin position="79"/>
        <end position="102"/>
    </location>
</feature>
<accession>A0ABQ8CZF0</accession>
<feature type="compositionally biased region" description="Polar residues" evidence="1">
    <location>
        <begin position="1"/>
        <end position="14"/>
    </location>
</feature>
<feature type="compositionally biased region" description="Basic residues" evidence="1">
    <location>
        <begin position="79"/>
        <end position="95"/>
    </location>
</feature>
<gene>
    <name evidence="2" type="ORF">HID58_022490</name>
</gene>
<comment type="caution">
    <text evidence="2">The sequence shown here is derived from an EMBL/GenBank/DDBJ whole genome shotgun (WGS) entry which is preliminary data.</text>
</comment>
<protein>
    <recommendedName>
        <fullName evidence="4">DET1- and DDB1-associated protein 1</fullName>
    </recommendedName>
</protein>
<evidence type="ECO:0000256" key="1">
    <source>
        <dbReference type="SAM" id="MobiDB-lite"/>
    </source>
</evidence>
<evidence type="ECO:0000313" key="2">
    <source>
        <dbReference type="EMBL" id="KAH0922472.1"/>
    </source>
</evidence>
<reference evidence="2 3" key="1">
    <citation type="submission" date="2021-05" db="EMBL/GenBank/DDBJ databases">
        <title>Genome Assembly of Synthetic Allotetraploid Brassica napus Reveals Homoeologous Exchanges between Subgenomes.</title>
        <authorList>
            <person name="Davis J.T."/>
        </authorList>
    </citation>
    <scope>NUCLEOTIDE SEQUENCE [LARGE SCALE GENOMIC DNA]</scope>
    <source>
        <strain evidence="3">cv. Da-Ae</strain>
        <tissue evidence="2">Seedling</tissue>
    </source>
</reference>
<keyword evidence="3" id="KW-1185">Reference proteome</keyword>